<dbReference type="EMBL" id="JAHXCT010000004">
    <property type="protein sequence ID" value="MBW4769526.1"/>
    <property type="molecule type" value="Genomic_DNA"/>
</dbReference>
<dbReference type="EC" id="5.2.1.8" evidence="2"/>
<feature type="domain" description="Trigger factor ribosome-binding bacterial" evidence="1">
    <location>
        <begin position="1"/>
        <end position="146"/>
    </location>
</feature>
<keyword evidence="2" id="KW-0413">Isomerase</keyword>
<dbReference type="GO" id="GO:0003755">
    <property type="term" value="F:peptidyl-prolyl cis-trans isomerase activity"/>
    <property type="evidence" value="ECO:0007669"/>
    <property type="project" value="UniProtKB-EC"/>
</dbReference>
<dbReference type="PANTHER" id="PTHR30560:SF3">
    <property type="entry name" value="TRIGGER FACTOR-LIKE PROTEIN TIG, CHLOROPLASTIC"/>
    <property type="match status" value="1"/>
</dbReference>
<keyword evidence="3" id="KW-1185">Reference proteome</keyword>
<dbReference type="InterPro" id="IPR005215">
    <property type="entry name" value="Trig_fac"/>
</dbReference>
<dbReference type="RefSeq" id="WP_219481430.1">
    <property type="nucleotide sequence ID" value="NZ_JAHXCT010000004.1"/>
</dbReference>
<organism evidence="2 3">
    <name type="scientific">Hoylesella nanceiensis</name>
    <dbReference type="NCBI Taxonomy" id="425941"/>
    <lineage>
        <taxon>Bacteria</taxon>
        <taxon>Pseudomonadati</taxon>
        <taxon>Bacteroidota</taxon>
        <taxon>Bacteroidia</taxon>
        <taxon>Bacteroidales</taxon>
        <taxon>Prevotellaceae</taxon>
        <taxon>Hoylesella</taxon>
    </lineage>
</organism>
<dbReference type="PIRSF" id="PIRSF003095">
    <property type="entry name" value="Trigger_factor"/>
    <property type="match status" value="1"/>
</dbReference>
<comment type="caution">
    <text evidence="2">The sequence shown here is derived from an EMBL/GenBank/DDBJ whole genome shotgun (WGS) entry which is preliminary data.</text>
</comment>
<dbReference type="NCBIfam" id="TIGR00115">
    <property type="entry name" value="tig"/>
    <property type="match status" value="1"/>
</dbReference>
<dbReference type="PANTHER" id="PTHR30560">
    <property type="entry name" value="TRIGGER FACTOR CHAPERONE AND PEPTIDYL-PROLYL CIS/TRANS ISOMERASE"/>
    <property type="match status" value="1"/>
</dbReference>
<gene>
    <name evidence="2" type="primary">tig</name>
    <name evidence="2" type="ORF">KZO38_07090</name>
</gene>
<evidence type="ECO:0000313" key="3">
    <source>
        <dbReference type="Proteomes" id="UP000788426"/>
    </source>
</evidence>
<dbReference type="Proteomes" id="UP000788426">
    <property type="component" value="Unassembled WGS sequence"/>
</dbReference>
<dbReference type="Pfam" id="PF05697">
    <property type="entry name" value="Trigger_N"/>
    <property type="match status" value="1"/>
</dbReference>
<evidence type="ECO:0000313" key="2">
    <source>
        <dbReference type="EMBL" id="MBW4769526.1"/>
    </source>
</evidence>
<reference evidence="2 3" key="1">
    <citation type="submission" date="2021-07" db="EMBL/GenBank/DDBJ databases">
        <title>Genomic diversity and antimicrobial resistance of Prevotella spp. isolated from chronic lung disease airways.</title>
        <authorList>
            <person name="Webb K.A."/>
            <person name="Olagoke O.S."/>
            <person name="Baird T."/>
            <person name="Neill J."/>
            <person name="Pham A."/>
            <person name="Wells T.J."/>
            <person name="Ramsay K.A."/>
            <person name="Bell S.C."/>
            <person name="Sarovich D.S."/>
            <person name="Price E.P."/>
        </authorList>
    </citation>
    <scope>NUCLEOTIDE SEQUENCE [LARGE SCALE GENOMIC DNA]</scope>
    <source>
        <strain evidence="2 3">SCHI0011.S.12</strain>
    </source>
</reference>
<sequence length="452" mass="52296">MKVSFENQDKVNGLMTIIVEESDYKEKVEKSLKDYRKQANIPGFRKGMAPMGLIKKQYGEYLKLDTINKVVGEELYKYIKDNKINMLGEPLPSAKQEAQDLEKEPPYTFYFDIAVAPELKVELTSKDKLPYYDIKVDDATVDKQVDIFASRTGQYVKAEEYQKNDMLKGDLRELDEKGNTKEGGITLEAAVMMPEFIKVEDQRKLFDNAKLGDVIVFNPRKAYPDNDSEIAALLKIKREEVAQHEGDFSYQITEISRFEKAEVNQALFDQIYGEGEVKSLEEFRTKIAEGIKEQTITDCDYKFLLDVRSYLEGKVGKLTFPDEILKRVMLLNNKERGEEFVEKNYEASIQQLTWHLIKEQLVEANKVKIEDKDVREAAKETARIQFAQYGMIQVPEEYVDNYVTEMFKKKENVDAFVDRAIDLKLIEALKKVVTLETKEVTLDEFNKIVEGK</sequence>
<name>A0ABS6YD90_9BACT</name>
<evidence type="ECO:0000259" key="1">
    <source>
        <dbReference type="Pfam" id="PF05697"/>
    </source>
</evidence>
<protein>
    <submittedName>
        <fullName evidence="2">Trigger factor</fullName>
        <ecNumber evidence="2">5.2.1.8</ecNumber>
    </submittedName>
</protein>
<dbReference type="InterPro" id="IPR008881">
    <property type="entry name" value="Trigger_fac_ribosome-bd_bac"/>
</dbReference>
<proteinExistence type="predicted"/>
<accession>A0ABS6YD90</accession>